<protein>
    <submittedName>
        <fullName evidence="2">Uncharacterized protein</fullName>
    </submittedName>
</protein>
<name>A0A9K3KCY2_9STRA</name>
<proteinExistence type="predicted"/>
<evidence type="ECO:0000256" key="1">
    <source>
        <dbReference type="SAM" id="MobiDB-lite"/>
    </source>
</evidence>
<organism evidence="2 3">
    <name type="scientific">Nitzschia inconspicua</name>
    <dbReference type="NCBI Taxonomy" id="303405"/>
    <lineage>
        <taxon>Eukaryota</taxon>
        <taxon>Sar</taxon>
        <taxon>Stramenopiles</taxon>
        <taxon>Ochrophyta</taxon>
        <taxon>Bacillariophyta</taxon>
        <taxon>Bacillariophyceae</taxon>
        <taxon>Bacillariophycidae</taxon>
        <taxon>Bacillariales</taxon>
        <taxon>Bacillariaceae</taxon>
        <taxon>Nitzschia</taxon>
    </lineage>
</organism>
<evidence type="ECO:0000313" key="3">
    <source>
        <dbReference type="Proteomes" id="UP000693970"/>
    </source>
</evidence>
<keyword evidence="3" id="KW-1185">Reference proteome</keyword>
<evidence type="ECO:0000313" key="2">
    <source>
        <dbReference type="EMBL" id="KAG7341318.1"/>
    </source>
</evidence>
<reference evidence="2" key="2">
    <citation type="submission" date="2021-04" db="EMBL/GenBank/DDBJ databases">
        <authorList>
            <person name="Podell S."/>
        </authorList>
    </citation>
    <scope>NUCLEOTIDE SEQUENCE</scope>
    <source>
        <strain evidence="2">Hildebrandi</strain>
    </source>
</reference>
<dbReference type="Proteomes" id="UP000693970">
    <property type="component" value="Unassembled WGS sequence"/>
</dbReference>
<gene>
    <name evidence="2" type="ORF">IV203_023269</name>
</gene>
<comment type="caution">
    <text evidence="2">The sequence shown here is derived from an EMBL/GenBank/DDBJ whole genome shotgun (WGS) entry which is preliminary data.</text>
</comment>
<dbReference type="EMBL" id="JAGRRH010000026">
    <property type="protein sequence ID" value="KAG7341318.1"/>
    <property type="molecule type" value="Genomic_DNA"/>
</dbReference>
<sequence length="98" mass="10211">MALVDFPSFRTGRPLGATGKGRSVGSSRRSRSRSRGVFSVEFASFVHTFPEAATLSDLQAALEAASFTAPSAPFDFLASTPTPATVVTTAEFDVGAPI</sequence>
<reference evidence="2" key="1">
    <citation type="journal article" date="2021" name="Sci. Rep.">
        <title>Diploid genomic architecture of Nitzschia inconspicua, an elite biomass production diatom.</title>
        <authorList>
            <person name="Oliver A."/>
            <person name="Podell S."/>
            <person name="Pinowska A."/>
            <person name="Traller J.C."/>
            <person name="Smith S.R."/>
            <person name="McClure R."/>
            <person name="Beliaev A."/>
            <person name="Bohutskyi P."/>
            <person name="Hill E.A."/>
            <person name="Rabines A."/>
            <person name="Zheng H."/>
            <person name="Allen L.Z."/>
            <person name="Kuo A."/>
            <person name="Grigoriev I.V."/>
            <person name="Allen A.E."/>
            <person name="Hazlebeck D."/>
            <person name="Allen E.E."/>
        </authorList>
    </citation>
    <scope>NUCLEOTIDE SEQUENCE</scope>
    <source>
        <strain evidence="2">Hildebrandi</strain>
    </source>
</reference>
<feature type="region of interest" description="Disordered" evidence="1">
    <location>
        <begin position="1"/>
        <end position="35"/>
    </location>
</feature>
<accession>A0A9K3KCY2</accession>
<dbReference type="AlphaFoldDB" id="A0A9K3KCY2"/>